<feature type="domain" description="Ig-like" evidence="3">
    <location>
        <begin position="1541"/>
        <end position="1613"/>
    </location>
</feature>
<sequence length="3836" mass="386303">MVKKLLFYSFFFLTCFFAKAQTALDLSFSKTDISCNGAADGTATANPSGGAIPYQYTWSNGATTKTISNLAAGIYSCKVTDRLGASVSKSVVIVQPGILNASISQTNITCNGADDGTAALTVSGGSSPYTYDWSNGDKTNSVQNLAPGTYTCTITDANGCTTSAEVNIAQPSPLSQTVTKTDVLCNGASTGAATVVVTGGTKPYTFNWSNGATTDRITSVPAGDYTCTITDAKGCVTTASISILQPEAIAIVTSQTNVLCNGDNSGSATVTVTGGVKPYGYQWSNGASTPTINNLVAGTYTCIVNNANGCEQTATVTVTEVSAFTISDVKSDVKCNGGNDGSATLTVSGSTAPYTYSWFPSGGSSATASNLSAGVYTCTVTDANGCDTVIAVTIGQPSKLAFSSSTTDILCNGASTGAAALTVSGGTAPYSYSWSNGATTSSISNVKAGTYTCTITDANGCSVVATISIQEPPAIRFTTTQTNIICNGDATGAAGVIATGGAKPYSYLWNNGATTASISNVRAGTYTCTITDANNCQATATVTITQPGPITFTTNQMNVSCNGANSGQASVNVSGGGTGPYTYSWSPSGGTAAVATGLAAGTYVCTITDVNGCDTTATVTITQPTALTSTVSQTNILCNGKATGSAKVTAAGGVGPYKYNWLPYGGTAATASGLRAGTFICTITDANGCTTTSTVTITQLAAFSFTVTHTDAKCNGQATGSATVTVTAGGTAPYRYSWSPRGGAAATANGLSAGRYSCLITDANGCDTTANVIISEPAKLSATATKTVITCKGAKDGTATAVVSGGTAPYTYKWSPGGQTTAKIINLGPGTYTCTATDANGCTIIGTVSLVEPPVFSATTTRKNISCNGGADGSATAVPSGGVSPYTYSWSNGATTATINNLAAGTYTGTVKDANGCITNISATITDPAPISAQTSATNITCNGLNNGTATVNPSGGTPPYTYQWSNGGTTKTISNLAPGSYTVTVKDVNGCTFNVASPAVVSQPPALSVTTTQINVICSGSATGIAKVAVTGGTPPYNYQWSPAGGTGATATGLVAGTYTCAITDAKGCKTSATVTITDKSPLIVTPTTTNVSCKGAADGSISLAVSGGTAPYTYQWVPGGATTASINNLEPGSYTCTVTDANGCIKIQTIDITEPEKLKATITKTSDVTCNGASDGCATVEVTGGTLPYTYSWSPSGGTNATVCGLGPGSYTCTVTDANGCKVTTAPATINDQQPINGNISHTNVTEAGANNGSASVSPSGGTPPYTYSWSPGGQTTSSINNLPPGTYTCTITDANGCKETESVVVQQPTDPTLTISKTNVSCNGANDGSATVLVAGGTAPYTYSWSPGGQTTQTINNLAPGTYTCVVTDSKGLKDAISVTVYQPAPITAQVATNAVECNGNSTGSATLYPSGGSRPYKYLWSNGATTATASNLAAGTYNCVITDVNGCTQTISNIVITQPPPLSVNVAQINISCSGIKNGEASVTVSGGTAPYSYKWSPSGGNGRIATGLAAGTYTCLITDDNGCNSTVSVTITSPDPLVASATKANISCNGANDGTVTAVISGGTPPYSYKWEPNGETTATISNLSPGTYTCIVIDANGCKVVGTADITQPEILNAVAAVTNITCKGDADGKATANVTGGTAPYSYSWSTGSTAQAISNLTPGSYTCNITDANGCKTTMTADVTEPDFVSGAISKTDVSCNGGTDGSITISGTGGTAPYTYSWDNGATTAAINNLVAGNYVCTITDSHQCTGTVTVTITEPAVLSATTEQINVICNGDADGIANVTVTGGTAPYTYNWTPKGGTGPTATGLTAGTYTCAILDAKGCTTTATVTITQPDPLLVDVDQVNVSCKGAGDARVTLTPSGGTAPYTYSWSNGAATAELTNLAPGTQTYTVTDANGCENVGTIEITEPKTLAASSTHTNVLCKSGSDGSVTATAIEGTAPYRYSWAPGGATTATVTGLKAGTYTCTITDANGCTVTTSQTITEPTILAVSVAQTNISCNGAADGNATVTASGATPGYTYNWSNGATTNAVTGLAPGSYTCTIADQNGCDTTISMVITQPDVLAYTTGQTDVLCNGNSTGSATVTVSGGTTPYTYNWNNGATTATANNLAAGTYTCVITDAHGCTTTATVTISEPAVLAFTTAHTDADCNGNNTGKASVTASGGTSPYTYSWNTGATTSSITSLVAGTYTCTITDAAGCQVTATVVINEPTALALSPSQTNVDCNGNNNGSATISVTGGTPPYSYSWNTGETIPVINNLAPGTYTCTVTDDNGCTATSSVTITQPPVLAASVTAKTNVNCHGGNTGSATVSVTGGTAQYTYLWLPGSITTATASNLAAGIYVCRVTDANGCIAEIATIITQPSALTASTTSTNANCNGTATGGAGVHVSGGVTPYTYSWSNGATTDSIANLNAGTYTCTITDANNCTTTATVTITQPTTLAVTTSQRNVDCNGNSTGGARVTVSGGTNPYTYSWSNGSALDSAVNLAAGTYTCNITDANGCIATTTVTITEPAVLSASITAQANVNCNGAQTGSATVSPVGGTSPYTYQWSVGGITAATATGLGAGTYTCTVTDLNGCTTTATVVITQPDILVATIGLQTNVSCNGVNDGSVTVQASGGTAPYTYLWSNGATTAQANNIAAGNYTCTITDASGCTTTINATITEPAVLAFTSAQVNVSCNGSSTGSAKVTVSGGSSPYTYLWSNGSTTDSIVNVTAGTYTCVITDAHGCIATASITITEPTVLSFTTNQTNVTCNGASTGAASVTVSGGTSPYSYLWSNGATTAAIDDVKAGAYTCTITDANGCTTTASITITEAAALAAVTKQTNVDCHGNSTGGASVTVSGGTAPYTYSWSSGATADTISNLPAGSYSVTITDANGCKTSATVTITEPAVLSASVTSQANSGCDDNSGSATVTVVGGTSPYKYLWSVGGVTDSTITGLSAGSYTCTVTDAQGCTTTATAVITKPEALTALISLQTNVACNGGNDGVVAVQPSGGTPPYSYLWSNGETSGRINNLTAGTYNCTITDSRGCSTIVTATITEPTVLAFTQRQKNVACHGDNSGSAAVSVSGGTAPYVYKWSNGAVTDSVGGLIAGTYTCTITDSHGCDTTASVTITEPTAITFRTAERDALCNSTATGNAVVLVTGGTPPYTYRWSNRRTTETIDSLAAGTYTCTITDANGCDTTAVVVINQPDLLTAVVTQKSNVSCNGANDGTATVLPSGGTPPYTYEWSNGGTTGRISNLAPGLYLCKITGSNGCVTRAEVVITQPPVLTFTTSQTNVTCNGGGSGSARVVASGGTSPYTYQWSNGIASDSTANLHAGTYTCVITDANGCDTTATVTITEGAAISFTTSKTDVKCHGGSTGSAAVAVNNPGTYTYAWSSGATTAAITGLKAGVYNVTITNSNGCDTTASITIAEPATIAVTMSQTNISCNSGTTGSAAVAVSGGTAPYTYSWSNGQTTAAISGLTAGNYSCLVTDANGCDTTVSVTLLASSFEASKTVIDESQDNNADPNELLTYSIRVKNTGTTAIDTILISDQVPALTTFVSTAQGSVANNTLTINDRQLAVNEERVYSFVVRRNQNVGGAQFISNTASVSTGKSAGAACVLNPSVNIPIPTNTPTIKIVDLSILKQSEPKAVRVGDNYEYSITVSNTGATAVPVTVTDTLPSSISYLSSTVSAGKVNYETGSRILTWQIDSLPNGRSESLKIIVKAVTDGMVTNTSWVASPQIDQNPENNKSSNVKEITRFFIPNIITPNGDNKNDAFVIIGLDTYDDAIFSVYNRWGNQVYHNEHYKNEWTGEGLNEGTYFYTLILKSGDRVENYKGWIQLLR</sequence>
<dbReference type="InterPro" id="IPR001434">
    <property type="entry name" value="OmcB-like_DUF11"/>
</dbReference>
<feature type="domain" description="Ig-like" evidence="3">
    <location>
        <begin position="999"/>
        <end position="1077"/>
    </location>
</feature>
<dbReference type="Gene3D" id="2.60.40.10">
    <property type="entry name" value="Immunoglobulins"/>
    <property type="match status" value="1"/>
</dbReference>
<dbReference type="InterPro" id="IPR047589">
    <property type="entry name" value="DUF11_rpt"/>
</dbReference>
<feature type="domain" description="Ig-like" evidence="3">
    <location>
        <begin position="2067"/>
        <end position="2140"/>
    </location>
</feature>
<reference evidence="4 5" key="1">
    <citation type="submission" date="2019-11" db="EMBL/GenBank/DDBJ databases">
        <title>Pedobacter sp. HMF7647 Genome sequencing and assembly.</title>
        <authorList>
            <person name="Kang H."/>
            <person name="Kim H."/>
            <person name="Joh K."/>
        </authorList>
    </citation>
    <scope>NUCLEOTIDE SEQUENCE [LARGE SCALE GENOMIC DNA]</scope>
    <source>
        <strain evidence="4 5">HMF7647</strain>
    </source>
</reference>
<dbReference type="Pfam" id="PF01345">
    <property type="entry name" value="DUF11"/>
    <property type="match status" value="2"/>
</dbReference>
<proteinExistence type="predicted"/>
<dbReference type="InterPro" id="IPR007110">
    <property type="entry name" value="Ig-like_dom"/>
</dbReference>
<dbReference type="PROSITE" id="PS50835">
    <property type="entry name" value="IG_LIKE"/>
    <property type="match status" value="8"/>
</dbReference>
<feature type="domain" description="Ig-like" evidence="3">
    <location>
        <begin position="3275"/>
        <end position="3348"/>
    </location>
</feature>
<name>A0A7K1YGQ6_9SPHI</name>
<accession>A0A7K1YGQ6</accession>
<dbReference type="EMBL" id="WVHT01000015">
    <property type="protein sequence ID" value="MXV53239.1"/>
    <property type="molecule type" value="Genomic_DNA"/>
</dbReference>
<feature type="region of interest" description="Disordered" evidence="1">
    <location>
        <begin position="1248"/>
        <end position="1284"/>
    </location>
</feature>
<dbReference type="RefSeq" id="WP_160846412.1">
    <property type="nucleotide sequence ID" value="NZ_WVHT01000015.1"/>
</dbReference>
<feature type="domain" description="Ig-like" evidence="3">
    <location>
        <begin position="2444"/>
        <end position="2517"/>
    </location>
</feature>
<organism evidence="4 5">
    <name type="scientific">Hufsiella arboris</name>
    <dbReference type="NCBI Taxonomy" id="2695275"/>
    <lineage>
        <taxon>Bacteria</taxon>
        <taxon>Pseudomonadati</taxon>
        <taxon>Bacteroidota</taxon>
        <taxon>Sphingobacteriia</taxon>
        <taxon>Sphingobacteriales</taxon>
        <taxon>Sphingobacteriaceae</taxon>
        <taxon>Hufsiella</taxon>
    </lineage>
</organism>
<dbReference type="InterPro" id="IPR025667">
    <property type="entry name" value="SprB_repeat"/>
</dbReference>
<feature type="domain" description="Ig-like" evidence="3">
    <location>
        <begin position="1083"/>
        <end position="1155"/>
    </location>
</feature>
<dbReference type="Pfam" id="PF13585">
    <property type="entry name" value="CHU_C"/>
    <property type="match status" value="1"/>
</dbReference>
<feature type="domain" description="Ig-like" evidence="3">
    <location>
        <begin position="1916"/>
        <end position="1990"/>
    </location>
</feature>
<dbReference type="Gene3D" id="2.40.10.10">
    <property type="entry name" value="Trypsin-like serine proteases"/>
    <property type="match status" value="5"/>
</dbReference>
<dbReference type="NCBIfam" id="TIGR04131">
    <property type="entry name" value="Bac_Flav_CTERM"/>
    <property type="match status" value="1"/>
</dbReference>
<evidence type="ECO:0000313" key="4">
    <source>
        <dbReference type="EMBL" id="MXV53239.1"/>
    </source>
</evidence>
<protein>
    <submittedName>
        <fullName evidence="4">DUF11 domain-containing protein</fullName>
    </submittedName>
</protein>
<keyword evidence="2" id="KW-0732">Signal</keyword>
<evidence type="ECO:0000256" key="1">
    <source>
        <dbReference type="SAM" id="MobiDB-lite"/>
    </source>
</evidence>
<dbReference type="InterPro" id="IPR026341">
    <property type="entry name" value="T9SS_type_B"/>
</dbReference>
<dbReference type="InterPro" id="IPR043504">
    <property type="entry name" value="Peptidase_S1_PA_chymotrypsin"/>
</dbReference>
<dbReference type="NCBIfam" id="TIGR01451">
    <property type="entry name" value="B_ant_repeat"/>
    <property type="match status" value="2"/>
</dbReference>
<evidence type="ECO:0000313" key="5">
    <source>
        <dbReference type="Proteomes" id="UP000466586"/>
    </source>
</evidence>
<gene>
    <name evidence="4" type="ORF">GS399_19915</name>
</gene>
<dbReference type="Pfam" id="PF13573">
    <property type="entry name" value="SprB"/>
    <property type="match status" value="45"/>
</dbReference>
<feature type="domain" description="Ig-like" evidence="3">
    <location>
        <begin position="2672"/>
        <end position="2745"/>
    </location>
</feature>
<dbReference type="Gene3D" id="2.60.40.740">
    <property type="match status" value="36"/>
</dbReference>
<keyword evidence="5" id="KW-1185">Reference proteome</keyword>
<feature type="signal peptide" evidence="2">
    <location>
        <begin position="1"/>
        <end position="20"/>
    </location>
</feature>
<dbReference type="Gene3D" id="2.60.40.1170">
    <property type="entry name" value="Mu homology domain, subdomain B"/>
    <property type="match status" value="1"/>
</dbReference>
<dbReference type="Proteomes" id="UP000466586">
    <property type="component" value="Unassembled WGS sequence"/>
</dbReference>
<comment type="caution">
    <text evidence="4">The sequence shown here is derived from an EMBL/GenBank/DDBJ whole genome shotgun (WGS) entry which is preliminary data.</text>
</comment>
<evidence type="ECO:0000259" key="3">
    <source>
        <dbReference type="PROSITE" id="PS50835"/>
    </source>
</evidence>
<feature type="chain" id="PRO_5029449716" evidence="2">
    <location>
        <begin position="21"/>
        <end position="3836"/>
    </location>
</feature>
<evidence type="ECO:0000256" key="2">
    <source>
        <dbReference type="SAM" id="SignalP"/>
    </source>
</evidence>
<dbReference type="InterPro" id="IPR013783">
    <property type="entry name" value="Ig-like_fold"/>
</dbReference>